<dbReference type="Proteomes" id="UP000283530">
    <property type="component" value="Unassembled WGS sequence"/>
</dbReference>
<dbReference type="STRING" id="337451.A0A3S3MPX3"/>
<dbReference type="GO" id="GO:0008270">
    <property type="term" value="F:zinc ion binding"/>
    <property type="evidence" value="ECO:0007669"/>
    <property type="project" value="UniProtKB-KW"/>
</dbReference>
<dbReference type="Pfam" id="PF01753">
    <property type="entry name" value="zf-MYND"/>
    <property type="match status" value="1"/>
</dbReference>
<dbReference type="SUPFAM" id="SSF144232">
    <property type="entry name" value="HIT/MYND zinc finger-like"/>
    <property type="match status" value="1"/>
</dbReference>
<dbReference type="InterPro" id="IPR046824">
    <property type="entry name" value="Mss51-like_C"/>
</dbReference>
<evidence type="ECO:0000256" key="4">
    <source>
        <dbReference type="PROSITE-ProRule" id="PRU00134"/>
    </source>
</evidence>
<dbReference type="InterPro" id="IPR002893">
    <property type="entry name" value="Znf_MYND"/>
</dbReference>
<organism evidence="6 7">
    <name type="scientific">Cinnamomum micranthum f. kanehirae</name>
    <dbReference type="NCBI Taxonomy" id="337451"/>
    <lineage>
        <taxon>Eukaryota</taxon>
        <taxon>Viridiplantae</taxon>
        <taxon>Streptophyta</taxon>
        <taxon>Embryophyta</taxon>
        <taxon>Tracheophyta</taxon>
        <taxon>Spermatophyta</taxon>
        <taxon>Magnoliopsida</taxon>
        <taxon>Magnoliidae</taxon>
        <taxon>Laurales</taxon>
        <taxon>Lauraceae</taxon>
        <taxon>Cinnamomum</taxon>
    </lineage>
</organism>
<dbReference type="AlphaFoldDB" id="A0A3S3MPX3"/>
<evidence type="ECO:0000313" key="7">
    <source>
        <dbReference type="Proteomes" id="UP000283530"/>
    </source>
</evidence>
<dbReference type="EMBL" id="QPKB01000002">
    <property type="protein sequence ID" value="RWR77556.1"/>
    <property type="molecule type" value="Genomic_DNA"/>
</dbReference>
<evidence type="ECO:0000256" key="3">
    <source>
        <dbReference type="ARBA" id="ARBA00022833"/>
    </source>
</evidence>
<dbReference type="PANTHER" id="PTHR47570">
    <property type="entry name" value="ZINC ION BINDING PROTEIN"/>
    <property type="match status" value="1"/>
</dbReference>
<evidence type="ECO:0000256" key="1">
    <source>
        <dbReference type="ARBA" id="ARBA00022723"/>
    </source>
</evidence>
<accession>A0A3S3MPX3</accession>
<keyword evidence="1" id="KW-0479">Metal-binding</keyword>
<keyword evidence="3" id="KW-0862">Zinc</keyword>
<dbReference type="Pfam" id="PF20179">
    <property type="entry name" value="MSS51_C"/>
    <property type="match status" value="1"/>
</dbReference>
<name>A0A3S3MPX3_9MAGN</name>
<dbReference type="Gene3D" id="6.10.140.2220">
    <property type="match status" value="1"/>
</dbReference>
<dbReference type="PANTHER" id="PTHR47570:SF1">
    <property type="entry name" value="ZINC ION BINDING PROTEIN"/>
    <property type="match status" value="1"/>
</dbReference>
<comment type="caution">
    <text evidence="6">The sequence shown here is derived from an EMBL/GenBank/DDBJ whole genome shotgun (WGS) entry which is preliminary data.</text>
</comment>
<sequence length="376" mass="42483">MDCAARGTGTPCTGPATRRCGHCGAVAYCSLSHQISDWNNHKEECSRLEQQMRHADILHDFPFTYSTDATLQVSAKQMTRCSFLATRGLRHIGLWKYECGCHHPIASSEYLRINDDWNLPSALCPCTEPRDPVPINLSDWKDYYQWRCLPLHSPVALLLHWPLTIYQSIQLSATRRSSLEVNGTLHIHYLGPEKELLQLAVFGELHALFPHLEVHIELIGPAVPQFRDGERINLCNYAHCLDLDCTCKSSSENRSWGVSNSNATKVTLRLRKGYYHDCYRDIVKDSFPDIIVASNAGIAAYSDWLPTIELIRERDVPAIFSDFCEEAAHLAARCITAVTGRPLTVPIQVNPFRQPMAVEDTVLYLPSYSNCFLFGM</sequence>
<evidence type="ECO:0000313" key="6">
    <source>
        <dbReference type="EMBL" id="RWR77556.1"/>
    </source>
</evidence>
<protein>
    <submittedName>
        <fullName evidence="6">Zinc finger MYND domain-containing protein 15 isoform X2</fullName>
    </submittedName>
</protein>
<dbReference type="PROSITE" id="PS50865">
    <property type="entry name" value="ZF_MYND_2"/>
    <property type="match status" value="1"/>
</dbReference>
<evidence type="ECO:0000256" key="2">
    <source>
        <dbReference type="ARBA" id="ARBA00022771"/>
    </source>
</evidence>
<keyword evidence="2 4" id="KW-0863">Zinc-finger</keyword>
<evidence type="ECO:0000259" key="5">
    <source>
        <dbReference type="PROSITE" id="PS50865"/>
    </source>
</evidence>
<dbReference type="OrthoDB" id="5282002at2759"/>
<reference evidence="6 7" key="1">
    <citation type="journal article" date="2019" name="Nat. Plants">
        <title>Stout camphor tree genome fills gaps in understanding of flowering plant genome evolution.</title>
        <authorList>
            <person name="Chaw S.M."/>
            <person name="Liu Y.C."/>
            <person name="Wu Y.W."/>
            <person name="Wang H.Y."/>
            <person name="Lin C.I."/>
            <person name="Wu C.S."/>
            <person name="Ke H.M."/>
            <person name="Chang L.Y."/>
            <person name="Hsu C.Y."/>
            <person name="Yang H.T."/>
            <person name="Sudianto E."/>
            <person name="Hsu M.H."/>
            <person name="Wu K.P."/>
            <person name="Wang L.N."/>
            <person name="Leebens-Mack J.H."/>
            <person name="Tsai I.J."/>
        </authorList>
    </citation>
    <scope>NUCLEOTIDE SEQUENCE [LARGE SCALE GENOMIC DNA]</scope>
    <source>
        <strain evidence="7">cv. Chaw 1501</strain>
        <tissue evidence="6">Young leaves</tissue>
    </source>
</reference>
<feature type="domain" description="MYND-type" evidence="5">
    <location>
        <begin position="1"/>
        <end position="45"/>
    </location>
</feature>
<keyword evidence="7" id="KW-1185">Reference proteome</keyword>
<gene>
    <name evidence="6" type="ORF">CKAN_00604700</name>
</gene>
<proteinExistence type="predicted"/>